<dbReference type="PRINTS" id="PR00111">
    <property type="entry name" value="ABHYDROLASE"/>
</dbReference>
<reference evidence="2" key="1">
    <citation type="submission" date="2020-11" db="EMBL/GenBank/DDBJ databases">
        <title>Azospira restricta DSM 18626 genome sequence.</title>
        <authorList>
            <person name="Moe W.M."/>
        </authorList>
    </citation>
    <scope>NUCLEOTIDE SEQUENCE</scope>
    <source>
        <strain evidence="2">DSM 18626</strain>
    </source>
</reference>
<name>A0A974PWE9_9RHOO</name>
<dbReference type="Gene3D" id="3.40.50.1820">
    <property type="entry name" value="alpha/beta hydrolase"/>
    <property type="match status" value="1"/>
</dbReference>
<dbReference type="InterPro" id="IPR029058">
    <property type="entry name" value="AB_hydrolase_fold"/>
</dbReference>
<evidence type="ECO:0000313" key="2">
    <source>
        <dbReference type="EMBL" id="QRJ62496.1"/>
    </source>
</evidence>
<dbReference type="Pfam" id="PF00561">
    <property type="entry name" value="Abhydrolase_1"/>
    <property type="match status" value="1"/>
</dbReference>
<accession>A0A974PWE9</accession>
<protein>
    <submittedName>
        <fullName evidence="2">Alpha/beta hydrolase</fullName>
    </submittedName>
</protein>
<dbReference type="EMBL" id="CP064781">
    <property type="protein sequence ID" value="QRJ62496.1"/>
    <property type="molecule type" value="Genomic_DNA"/>
</dbReference>
<evidence type="ECO:0000259" key="1">
    <source>
        <dbReference type="Pfam" id="PF00561"/>
    </source>
</evidence>
<dbReference type="InterPro" id="IPR000073">
    <property type="entry name" value="AB_hydrolase_1"/>
</dbReference>
<keyword evidence="2" id="KW-0378">Hydrolase</keyword>
<dbReference type="KEGG" id="ares:IWH25_11955"/>
<dbReference type="RefSeq" id="WP_203386028.1">
    <property type="nucleotide sequence ID" value="NZ_CP064781.1"/>
</dbReference>
<dbReference type="GO" id="GO:0016787">
    <property type="term" value="F:hydrolase activity"/>
    <property type="evidence" value="ECO:0007669"/>
    <property type="project" value="UniProtKB-KW"/>
</dbReference>
<evidence type="ECO:0000313" key="3">
    <source>
        <dbReference type="Proteomes" id="UP000663444"/>
    </source>
</evidence>
<feature type="domain" description="AB hydrolase-1" evidence="1">
    <location>
        <begin position="48"/>
        <end position="286"/>
    </location>
</feature>
<dbReference type="InterPro" id="IPR050266">
    <property type="entry name" value="AB_hydrolase_sf"/>
</dbReference>
<dbReference type="PANTHER" id="PTHR43798:SF33">
    <property type="entry name" value="HYDROLASE, PUTATIVE (AFU_ORTHOLOGUE AFUA_2G14860)-RELATED"/>
    <property type="match status" value="1"/>
</dbReference>
<keyword evidence="3" id="KW-1185">Reference proteome</keyword>
<dbReference type="AlphaFoldDB" id="A0A974PWE9"/>
<dbReference type="GO" id="GO:0016020">
    <property type="term" value="C:membrane"/>
    <property type="evidence" value="ECO:0007669"/>
    <property type="project" value="TreeGrafter"/>
</dbReference>
<dbReference type="SUPFAM" id="SSF53474">
    <property type="entry name" value="alpha/beta-Hydrolases"/>
    <property type="match status" value="1"/>
</dbReference>
<organism evidence="2 3">
    <name type="scientific">Azospira restricta</name>
    <dbReference type="NCBI Taxonomy" id="404405"/>
    <lineage>
        <taxon>Bacteria</taxon>
        <taxon>Pseudomonadati</taxon>
        <taxon>Pseudomonadota</taxon>
        <taxon>Betaproteobacteria</taxon>
        <taxon>Rhodocyclales</taxon>
        <taxon>Rhodocyclaceae</taxon>
        <taxon>Azospira</taxon>
    </lineage>
</organism>
<gene>
    <name evidence="2" type="ORF">IWH25_11955</name>
</gene>
<sequence>MSILSALSRWFSGPASAAFAECDVRCASAAGLHRMAYTEWGERDNPRVLVCVHGLTRNCRDFDRLAGALARDYRVVCPDVVGRGRSGWLKDPAGYGFPQYVADMMVLLARLDVEEVHWVGTSMGGLIGMIIASQPDSPVSRLVLNDVGPVITSESLRRIGDYVGKAPRFDSFADAEQYIRLVSAPFGALSDAQWRQLTESSVRRGDDGKWGMVYDPAIGEPFRQAYLLHQDVDLWPVYDAIRCPTLAVRGAQSDLLTADTHAAMGQRGPRAQLAEIADVGHAPMFLDDAQIAVVKGFLLEA</sequence>
<dbReference type="PANTHER" id="PTHR43798">
    <property type="entry name" value="MONOACYLGLYCEROL LIPASE"/>
    <property type="match status" value="1"/>
</dbReference>
<dbReference type="Proteomes" id="UP000663444">
    <property type="component" value="Chromosome"/>
</dbReference>
<proteinExistence type="predicted"/>